<evidence type="ECO:0000313" key="1">
    <source>
        <dbReference type="EMBL" id="WEB40626.1"/>
    </source>
</evidence>
<accession>A0ABY8A8K5</accession>
<evidence type="ECO:0000313" key="2">
    <source>
        <dbReference type="Proteomes" id="UP001218629"/>
    </source>
</evidence>
<dbReference type="SUPFAM" id="SSF47413">
    <property type="entry name" value="lambda repressor-like DNA-binding domains"/>
    <property type="match status" value="1"/>
</dbReference>
<gene>
    <name evidence="1" type="ORF">MOV08_15945</name>
</gene>
<reference evidence="1 2" key="1">
    <citation type="submission" date="2022-03" db="EMBL/GenBank/DDBJ databases">
        <title>Streptomyces yunnanensis P86,complete genome.</title>
        <authorList>
            <person name="Chen S."/>
            <person name="Zhang Q."/>
        </authorList>
    </citation>
    <scope>NUCLEOTIDE SEQUENCE [LARGE SCALE GENOMIC DNA]</scope>
    <source>
        <strain evidence="1 2">P86</strain>
    </source>
</reference>
<protein>
    <submittedName>
        <fullName evidence="1">XRE family transcriptional regulator</fullName>
    </submittedName>
</protein>
<dbReference type="InterPro" id="IPR010982">
    <property type="entry name" value="Lambda_DNA-bd_dom_sf"/>
</dbReference>
<organism evidence="1 2">
    <name type="scientific">Streptomyces yunnanensis</name>
    <dbReference type="NCBI Taxonomy" id="156453"/>
    <lineage>
        <taxon>Bacteria</taxon>
        <taxon>Bacillati</taxon>
        <taxon>Actinomycetota</taxon>
        <taxon>Actinomycetes</taxon>
        <taxon>Kitasatosporales</taxon>
        <taxon>Streptomycetaceae</taxon>
        <taxon>Streptomyces</taxon>
    </lineage>
</organism>
<dbReference type="Proteomes" id="UP001218629">
    <property type="component" value="Chromosome"/>
</dbReference>
<proteinExistence type="predicted"/>
<dbReference type="InterPro" id="IPR011990">
    <property type="entry name" value="TPR-like_helical_dom_sf"/>
</dbReference>
<keyword evidence="2" id="KW-1185">Reference proteome</keyword>
<dbReference type="Gene3D" id="1.25.40.10">
    <property type="entry name" value="Tetratricopeptide repeat domain"/>
    <property type="match status" value="1"/>
</dbReference>
<name>A0ABY8A8K5_9ACTN</name>
<sequence length="410" mass="44286">MAGLLGDDRLLRACTDRDMGAVFRMLNSRGVSTRRIAAAADITQGRLYDYMNGKSRVEKLSLFEQIADAFRIPGHLLGLARRSWEPAPATAEHQRADSPPPDGDDLVAMEHFRTADRQTGGGRLYGAVVRHLSDRVAPRLVDTDSGPQVFAVAAALTEMAGWMAHDSGHDDRAARHFARALPLARVSGNLPLAANVAASSSHLALQAGDAARAAAWARTGLDLATQGPRVPALTARLHTMQARALATAAQRIPAAHALDAAQRDLEEAADTDHPWLSPFDTAALASESALILRDLDQLDDALTYAEQAVALRESGRERSLALSRITLADIHVRRCDVDAAVSVGHDLLSTSPTLGSIRVVQQLDELRRLLEPHRAYGPVREYLVRFDDARRARMLLLADIIPPTPGGTPL</sequence>
<dbReference type="RefSeq" id="WP_275307820.1">
    <property type="nucleotide sequence ID" value="NZ_CP095749.1"/>
</dbReference>
<dbReference type="EMBL" id="CP095749">
    <property type="protein sequence ID" value="WEB40626.1"/>
    <property type="molecule type" value="Genomic_DNA"/>
</dbReference>
<dbReference type="SUPFAM" id="SSF48452">
    <property type="entry name" value="TPR-like"/>
    <property type="match status" value="1"/>
</dbReference>